<sequence length="397" mass="42414">MASTKAPTRVGIIGLGFSDSTFGPGLWAGSAHVPYLLASPDYTITAICNSTTASAQASIDHYKLDPTIKAYGSPSDLAADPNVDLILVSVRVAAHYALTKPALLAGKEVFVEWPLAATLAQSEELTALAKEKGVRNIVGVQARASPLITKLRSLLTANSIGSILSTTVVGTFSGLPHDVFPVGAEYYMDINSGGNPFYIFFGHFLDSFLHVLGPWSEDPHYLSAVLDTKYTTTKLVDFATGEVKGEIPRTAPDHVLVQGKLASDALASISYRTVPTAQVQEPGIIWTITGTEGEIVVEARQGQWQMLGAQALVVKMRQGKGEVETIELSEELEGNKAVEAMGGVYQAIDVGDGGYSGRNVARVYEALVKGDKAKFATFEQALESQRLLERIRKVAGK</sequence>
<protein>
    <submittedName>
        <fullName evidence="3">Galactose/lactose metabolism regulatory protein GAL80</fullName>
    </submittedName>
</protein>
<comment type="caution">
    <text evidence="3">The sequence shown here is derived from an EMBL/GenBank/DDBJ whole genome shotgun (WGS) entry which is preliminary data.</text>
</comment>
<evidence type="ECO:0000259" key="2">
    <source>
        <dbReference type="Pfam" id="PF22685"/>
    </source>
</evidence>
<dbReference type="InterPro" id="IPR051317">
    <property type="entry name" value="Gfo/Idh/MocA_oxidoreduct"/>
</dbReference>
<evidence type="ECO:0000313" key="3">
    <source>
        <dbReference type="EMBL" id="TVY83515.1"/>
    </source>
</evidence>
<keyword evidence="4" id="KW-1185">Reference proteome</keyword>
<organism evidence="3 4">
    <name type="scientific">Lachnellula suecica</name>
    <dbReference type="NCBI Taxonomy" id="602035"/>
    <lineage>
        <taxon>Eukaryota</taxon>
        <taxon>Fungi</taxon>
        <taxon>Dikarya</taxon>
        <taxon>Ascomycota</taxon>
        <taxon>Pezizomycotina</taxon>
        <taxon>Leotiomycetes</taxon>
        <taxon>Helotiales</taxon>
        <taxon>Lachnaceae</taxon>
        <taxon>Lachnellula</taxon>
    </lineage>
</organism>
<dbReference type="EMBL" id="QGMK01000183">
    <property type="protein sequence ID" value="TVY83515.1"/>
    <property type="molecule type" value="Genomic_DNA"/>
</dbReference>
<evidence type="ECO:0000313" key="4">
    <source>
        <dbReference type="Proteomes" id="UP000469558"/>
    </source>
</evidence>
<dbReference type="Pfam" id="PF22685">
    <property type="entry name" value="Gal80p_C-like"/>
    <property type="match status" value="1"/>
</dbReference>
<dbReference type="Pfam" id="PF01408">
    <property type="entry name" value="GFO_IDH_MocA"/>
    <property type="match status" value="1"/>
</dbReference>
<dbReference type="InterPro" id="IPR055080">
    <property type="entry name" value="Gal80p-like_C"/>
</dbReference>
<name>A0A8T9CCL2_9HELO</name>
<dbReference type="PANTHER" id="PTHR43708:SF1">
    <property type="entry name" value="GALACTOSE_LACTOSE METABOLISM REGULATORY PROTEIN GAL80"/>
    <property type="match status" value="1"/>
</dbReference>
<proteinExistence type="predicted"/>
<dbReference type="InterPro" id="IPR036291">
    <property type="entry name" value="NAD(P)-bd_dom_sf"/>
</dbReference>
<reference evidence="3 4" key="1">
    <citation type="submission" date="2018-05" db="EMBL/GenBank/DDBJ databases">
        <title>Genome sequencing and assembly of the regulated plant pathogen Lachnellula willkommii and related sister species for the development of diagnostic species identification markers.</title>
        <authorList>
            <person name="Giroux E."/>
            <person name="Bilodeau G."/>
        </authorList>
    </citation>
    <scope>NUCLEOTIDE SEQUENCE [LARGE SCALE GENOMIC DNA]</scope>
    <source>
        <strain evidence="3 4">CBS 268.59</strain>
    </source>
</reference>
<dbReference type="InterPro" id="IPR000683">
    <property type="entry name" value="Gfo/Idh/MocA-like_OxRdtase_N"/>
</dbReference>
<dbReference type="OrthoDB" id="64915at2759"/>
<dbReference type="Gene3D" id="3.40.50.720">
    <property type="entry name" value="NAD(P)-binding Rossmann-like Domain"/>
    <property type="match status" value="1"/>
</dbReference>
<gene>
    <name evidence="3" type="primary">GAL80_0</name>
    <name evidence="3" type="ORF">LSUE1_G001968</name>
</gene>
<dbReference type="AlphaFoldDB" id="A0A8T9CCL2"/>
<dbReference type="GO" id="GO:0000166">
    <property type="term" value="F:nucleotide binding"/>
    <property type="evidence" value="ECO:0007669"/>
    <property type="project" value="InterPro"/>
</dbReference>
<dbReference type="SUPFAM" id="SSF55347">
    <property type="entry name" value="Glyceraldehyde-3-phosphate dehydrogenase-like, C-terminal domain"/>
    <property type="match status" value="1"/>
</dbReference>
<dbReference type="Gene3D" id="3.30.360.10">
    <property type="entry name" value="Dihydrodipicolinate Reductase, domain 2"/>
    <property type="match status" value="1"/>
</dbReference>
<dbReference type="SUPFAM" id="SSF51735">
    <property type="entry name" value="NAD(P)-binding Rossmann-fold domains"/>
    <property type="match status" value="1"/>
</dbReference>
<feature type="domain" description="Gfo/Idh/MocA-like oxidoreductase N-terminal" evidence="1">
    <location>
        <begin position="9"/>
        <end position="139"/>
    </location>
</feature>
<feature type="domain" description="Gal80p-like C-terminal" evidence="2">
    <location>
        <begin position="146"/>
        <end position="298"/>
    </location>
</feature>
<evidence type="ECO:0000259" key="1">
    <source>
        <dbReference type="Pfam" id="PF01408"/>
    </source>
</evidence>
<dbReference type="Proteomes" id="UP000469558">
    <property type="component" value="Unassembled WGS sequence"/>
</dbReference>
<accession>A0A8T9CCL2</accession>
<dbReference type="PANTHER" id="PTHR43708">
    <property type="entry name" value="CONSERVED EXPRESSED OXIDOREDUCTASE (EUROFUNG)"/>
    <property type="match status" value="1"/>
</dbReference>